<dbReference type="PANTHER" id="PTHR11926:SF913">
    <property type="entry name" value="UDP-GLYCOSYLTRANSFERASE SUPERFAMILY PROTEIN-RELATED"/>
    <property type="match status" value="1"/>
</dbReference>
<dbReference type="FunFam" id="3.40.50.2000:FF:000151">
    <property type="entry name" value="UDP-glycosyltransferase 76E9"/>
    <property type="match status" value="1"/>
</dbReference>
<evidence type="ECO:0000256" key="3">
    <source>
        <dbReference type="ARBA" id="ARBA00022679"/>
    </source>
</evidence>
<keyword evidence="5" id="KW-1185">Reference proteome</keyword>
<evidence type="ECO:0000256" key="2">
    <source>
        <dbReference type="ARBA" id="ARBA00022676"/>
    </source>
</evidence>
<reference evidence="5" key="1">
    <citation type="journal article" date="2013" name="Nat. Genet.">
        <title>The Capsella rubella genome and the genomic consequences of rapid mating system evolution.</title>
        <authorList>
            <person name="Slotte T."/>
            <person name="Hazzouri K.M."/>
            <person name="Agren J.A."/>
            <person name="Koenig D."/>
            <person name="Maumus F."/>
            <person name="Guo Y.L."/>
            <person name="Steige K."/>
            <person name="Platts A.E."/>
            <person name="Escobar J.S."/>
            <person name="Newman L.K."/>
            <person name="Wang W."/>
            <person name="Mandakova T."/>
            <person name="Vello E."/>
            <person name="Smith L.M."/>
            <person name="Henz S.R."/>
            <person name="Steffen J."/>
            <person name="Takuno S."/>
            <person name="Brandvain Y."/>
            <person name="Coop G."/>
            <person name="Andolfatto P."/>
            <person name="Hu T.T."/>
            <person name="Blanchette M."/>
            <person name="Clark R.M."/>
            <person name="Quesneville H."/>
            <person name="Nordborg M."/>
            <person name="Gaut B.S."/>
            <person name="Lysak M.A."/>
            <person name="Jenkins J."/>
            <person name="Grimwood J."/>
            <person name="Chapman J."/>
            <person name="Prochnik S."/>
            <person name="Shu S."/>
            <person name="Rokhsar D."/>
            <person name="Schmutz J."/>
            <person name="Weigel D."/>
            <person name="Wright S.I."/>
        </authorList>
    </citation>
    <scope>NUCLEOTIDE SEQUENCE [LARGE SCALE GENOMIC DNA]</scope>
    <source>
        <strain evidence="5">cv. Monte Gargano</strain>
    </source>
</reference>
<dbReference type="GO" id="GO:0080043">
    <property type="term" value="F:quercetin 3-O-glucosyltransferase activity"/>
    <property type="evidence" value="ECO:0007669"/>
    <property type="project" value="UniProtKB-ARBA"/>
</dbReference>
<protein>
    <recommendedName>
        <fullName evidence="6">Glycosyltransferase</fullName>
    </recommendedName>
</protein>
<dbReference type="EMBL" id="KB870809">
    <property type="protein sequence ID" value="EOA25238.1"/>
    <property type="molecule type" value="Genomic_DNA"/>
</dbReference>
<proteinExistence type="inferred from homology"/>
<organism evidence="4 5">
    <name type="scientific">Capsella rubella</name>
    <dbReference type="NCBI Taxonomy" id="81985"/>
    <lineage>
        <taxon>Eukaryota</taxon>
        <taxon>Viridiplantae</taxon>
        <taxon>Streptophyta</taxon>
        <taxon>Embryophyta</taxon>
        <taxon>Tracheophyta</taxon>
        <taxon>Spermatophyta</taxon>
        <taxon>Magnoliopsida</taxon>
        <taxon>eudicotyledons</taxon>
        <taxon>Gunneridae</taxon>
        <taxon>Pentapetalae</taxon>
        <taxon>rosids</taxon>
        <taxon>malvids</taxon>
        <taxon>Brassicales</taxon>
        <taxon>Brassicaceae</taxon>
        <taxon>Camelineae</taxon>
        <taxon>Capsella</taxon>
    </lineage>
</organism>
<dbReference type="Proteomes" id="UP000029121">
    <property type="component" value="Unassembled WGS sequence"/>
</dbReference>
<evidence type="ECO:0008006" key="6">
    <source>
        <dbReference type="Google" id="ProtNLM"/>
    </source>
</evidence>
<dbReference type="AlphaFoldDB" id="R0HMR3"/>
<dbReference type="KEGG" id="crb:17886493"/>
<dbReference type="GO" id="GO:0080044">
    <property type="term" value="F:quercetin 7-O-glucosyltransferase activity"/>
    <property type="evidence" value="ECO:0007669"/>
    <property type="project" value="TreeGrafter"/>
</dbReference>
<keyword evidence="2" id="KW-0328">Glycosyltransferase</keyword>
<dbReference type="OrthoDB" id="5835829at2759"/>
<dbReference type="CDD" id="cd03784">
    <property type="entry name" value="GT1_Gtf-like"/>
    <property type="match status" value="1"/>
</dbReference>
<dbReference type="eggNOG" id="KOG1192">
    <property type="taxonomic scope" value="Eukaryota"/>
</dbReference>
<dbReference type="Pfam" id="PF00201">
    <property type="entry name" value="UDPGT"/>
    <property type="match status" value="1"/>
</dbReference>
<gene>
    <name evidence="4" type="ORF">CARUB_v10018552mg</name>
</gene>
<dbReference type="Gene3D" id="3.40.50.2000">
    <property type="entry name" value="Glycogen Phosphorylase B"/>
    <property type="match status" value="2"/>
</dbReference>
<dbReference type="FunFam" id="3.40.50.2000:FF:000040">
    <property type="entry name" value="UDP-glycosyltransferase 76C1"/>
    <property type="match status" value="1"/>
</dbReference>
<name>R0HMR3_9BRAS</name>
<dbReference type="InterPro" id="IPR002213">
    <property type="entry name" value="UDP_glucos_trans"/>
</dbReference>
<dbReference type="SUPFAM" id="SSF53756">
    <property type="entry name" value="UDP-Glycosyltransferase/glycogen phosphorylase"/>
    <property type="match status" value="1"/>
</dbReference>
<keyword evidence="3" id="KW-0808">Transferase</keyword>
<comment type="similarity">
    <text evidence="1">Belongs to the UDP-glycosyltransferase family.</text>
</comment>
<sequence length="452" mass="50342">MENRAEKRRIVLVPVAAQGHVTPMMQLGVALQLKGFSITVAKRQFKQISSSLQHVPGFDFVTIPESSDMSEFKGLGPAEFLMKLNKTNEASFKECISQLLLQQGNDIACIIYDKLMYFCEAAAKEFKLPSIIFSTSSATIQVCYCVLSKLEAEKFLIDMKDPEMQDKVLEGLHPLRYKDLPTSGFGPLEPLLEMCREVVNTRTASAIIINTANSLESSSLSWLQQELGITVYPLGPLHITASLPGPSLLQEDRSCVEWLNKQTPRSVIYISLGSKAHMETKEMLEMAWGLSNSKQPFLWVIRPGSILGSDGIESLPEEISKMVLERGYIVKWAPQIEVLAHPAVGGFWSHCGWNSTLESIVEGVPMICRPLQGEQKLNAMYIESVWRIGIQLEGEVERGCVERSVKRLIMEEEGAGMRERALVLKEKLKATVTSAGSSYNALNELVKDLKTQ</sequence>
<dbReference type="PANTHER" id="PTHR11926">
    <property type="entry name" value="GLUCOSYL/GLUCURONOSYL TRANSFERASES"/>
    <property type="match status" value="1"/>
</dbReference>
<dbReference type="STRING" id="81985.R0HMR3"/>
<accession>R0HMR3</accession>
<evidence type="ECO:0000313" key="5">
    <source>
        <dbReference type="Proteomes" id="UP000029121"/>
    </source>
</evidence>
<evidence type="ECO:0000313" key="4">
    <source>
        <dbReference type="EMBL" id="EOA25238.1"/>
    </source>
</evidence>
<evidence type="ECO:0000256" key="1">
    <source>
        <dbReference type="ARBA" id="ARBA00009995"/>
    </source>
</evidence>